<evidence type="ECO:0000313" key="2">
    <source>
        <dbReference type="EMBL" id="GFY46822.1"/>
    </source>
</evidence>
<dbReference type="EMBL" id="BMAV01026826">
    <property type="protein sequence ID" value="GFS53658.1"/>
    <property type="molecule type" value="Genomic_DNA"/>
</dbReference>
<name>A0A8X7CSS6_9ARAC</name>
<dbReference type="EMBL" id="BMAV01005629">
    <property type="protein sequence ID" value="GFY46822.1"/>
    <property type="molecule type" value="Genomic_DNA"/>
</dbReference>
<proteinExistence type="predicted"/>
<reference evidence="3" key="1">
    <citation type="submission" date="2020-08" db="EMBL/GenBank/DDBJ databases">
        <title>Multicomponent nature underlies the extraordinary mechanical properties of spider dragline silk.</title>
        <authorList>
            <person name="Kono N."/>
            <person name="Nakamura H."/>
            <person name="Mori M."/>
            <person name="Yoshida Y."/>
            <person name="Ohtoshi R."/>
            <person name="Malay A.D."/>
            <person name="Moran D.A.P."/>
            <person name="Tomita M."/>
            <person name="Numata K."/>
            <person name="Arakawa K."/>
        </authorList>
    </citation>
    <scope>NUCLEOTIDE SEQUENCE</scope>
</reference>
<dbReference type="Proteomes" id="UP000886998">
    <property type="component" value="Unassembled WGS sequence"/>
</dbReference>
<evidence type="ECO:0000313" key="1">
    <source>
        <dbReference type="EMBL" id="GFS53658.1"/>
    </source>
</evidence>
<accession>A0A8X7CSS6</accession>
<dbReference type="EMBL" id="BMAV01021326">
    <property type="protein sequence ID" value="GFY75352.1"/>
    <property type="molecule type" value="Genomic_DNA"/>
</dbReference>
<protein>
    <submittedName>
        <fullName evidence="3">CCHC-type domain-containing protein</fullName>
    </submittedName>
</protein>
<gene>
    <name evidence="3" type="primary">NCL1_54662</name>
    <name evidence="3" type="ORF">TNIN_242031</name>
    <name evidence="2" type="ORF">TNIN_472571</name>
    <name evidence="1" type="ORF">TNIN_494171</name>
</gene>
<organism evidence="3 4">
    <name type="scientific">Trichonephila inaurata madagascariensis</name>
    <dbReference type="NCBI Taxonomy" id="2747483"/>
    <lineage>
        <taxon>Eukaryota</taxon>
        <taxon>Metazoa</taxon>
        <taxon>Ecdysozoa</taxon>
        <taxon>Arthropoda</taxon>
        <taxon>Chelicerata</taxon>
        <taxon>Arachnida</taxon>
        <taxon>Araneae</taxon>
        <taxon>Araneomorphae</taxon>
        <taxon>Entelegynae</taxon>
        <taxon>Araneoidea</taxon>
        <taxon>Nephilidae</taxon>
        <taxon>Trichonephila</taxon>
        <taxon>Trichonephila inaurata</taxon>
    </lineage>
</organism>
<comment type="caution">
    <text evidence="3">The sequence shown here is derived from an EMBL/GenBank/DDBJ whole genome shotgun (WGS) entry which is preliminary data.</text>
</comment>
<evidence type="ECO:0000313" key="4">
    <source>
        <dbReference type="Proteomes" id="UP000886998"/>
    </source>
</evidence>
<keyword evidence="4" id="KW-1185">Reference proteome</keyword>
<dbReference type="AlphaFoldDB" id="A0A8X7CSS6"/>
<sequence length="124" mass="14218">MPHSLGVGRGGERETDMGCFFILLRASCKDRFLSERSYRSEGMHTVTGWNGQLKILIRYRGPIGTPNSDCLNNREGSFYLRGEMRRSTRLQYRDVSFHEEAANCLTPPQRLFIVFLAATIINQE</sequence>
<evidence type="ECO:0000313" key="3">
    <source>
        <dbReference type="EMBL" id="GFY75352.1"/>
    </source>
</evidence>